<dbReference type="Pfam" id="PF07676">
    <property type="entry name" value="PD40"/>
    <property type="match status" value="1"/>
</dbReference>
<dbReference type="EMBL" id="BSSD01000003">
    <property type="protein sequence ID" value="GLW91384.1"/>
    <property type="molecule type" value="Genomic_DNA"/>
</dbReference>
<comment type="caution">
    <text evidence="2">The sequence shown here is derived from an EMBL/GenBank/DDBJ whole genome shotgun (WGS) entry which is preliminary data.</text>
</comment>
<protein>
    <submittedName>
        <fullName evidence="2">TolB-like translocation protein signal peptide</fullName>
    </submittedName>
</protein>
<name>A0A9W6V8W7_9PSEU</name>
<accession>A0A9W6V8W7</accession>
<dbReference type="SUPFAM" id="SSF82171">
    <property type="entry name" value="DPP6 N-terminal domain-like"/>
    <property type="match status" value="1"/>
</dbReference>
<reference evidence="2" key="1">
    <citation type="submission" date="2023-02" db="EMBL/GenBank/DDBJ databases">
        <title>Actinokineospora globicatena NBRC 15670.</title>
        <authorList>
            <person name="Ichikawa N."/>
            <person name="Sato H."/>
            <person name="Tonouchi N."/>
        </authorList>
    </citation>
    <scope>NUCLEOTIDE SEQUENCE</scope>
    <source>
        <strain evidence="2">NBRC 15670</strain>
    </source>
</reference>
<dbReference type="InterPro" id="IPR011659">
    <property type="entry name" value="WD40"/>
</dbReference>
<dbReference type="RefSeq" id="WP_285610122.1">
    <property type="nucleotide sequence ID" value="NZ_BSSD01000003.1"/>
</dbReference>
<dbReference type="AlphaFoldDB" id="A0A9W6V8W7"/>
<dbReference type="Gene3D" id="2.120.10.30">
    <property type="entry name" value="TolB, C-terminal domain"/>
    <property type="match status" value="1"/>
</dbReference>
<proteinExistence type="predicted"/>
<evidence type="ECO:0000256" key="1">
    <source>
        <dbReference type="SAM" id="SignalP"/>
    </source>
</evidence>
<keyword evidence="3" id="KW-1185">Reference proteome</keyword>
<organism evidence="2 3">
    <name type="scientific">Actinokineospora globicatena</name>
    <dbReference type="NCBI Taxonomy" id="103729"/>
    <lineage>
        <taxon>Bacteria</taxon>
        <taxon>Bacillati</taxon>
        <taxon>Actinomycetota</taxon>
        <taxon>Actinomycetes</taxon>
        <taxon>Pseudonocardiales</taxon>
        <taxon>Pseudonocardiaceae</taxon>
        <taxon>Actinokineospora</taxon>
    </lineage>
</organism>
<dbReference type="Proteomes" id="UP001165042">
    <property type="component" value="Unassembled WGS sequence"/>
</dbReference>
<feature type="chain" id="PRO_5040803410" evidence="1">
    <location>
        <begin position="21"/>
        <end position="329"/>
    </location>
</feature>
<dbReference type="InterPro" id="IPR011042">
    <property type="entry name" value="6-blade_b-propeller_TolB-like"/>
</dbReference>
<feature type="signal peptide" evidence="1">
    <location>
        <begin position="1"/>
        <end position="20"/>
    </location>
</feature>
<sequence>MTVRTRILIALAAAALLAGATVFYVSRTTASSAQPSAQPPRMAAVVPPDGVDRRTLQVLTNGVLGWASATDPQSPRGLTTVRCDRAYTSARTVACLRPVDALVGTKLSLLDAEGNETKSVPLTGFPNRLKVSTSGRMVSWTVFLDGHSYATTGFSTQTGILDTKTDAVVHSLEEFSATVEGKPHQAVDFNYWGVTFTSDDNRFYATLGTGGKRYLVEGDLTARTVRTLTTNVECPSLSPDGTRIAYKSAVDGDPKKGWRLSVMDLSTLRSTPLGETRSVDDQSIWLDDATVAYALQRDDGVNDVWSVLANGSGQPKLVAEGANSPSLTH</sequence>
<evidence type="ECO:0000313" key="2">
    <source>
        <dbReference type="EMBL" id="GLW91384.1"/>
    </source>
</evidence>
<evidence type="ECO:0000313" key="3">
    <source>
        <dbReference type="Proteomes" id="UP001165042"/>
    </source>
</evidence>
<gene>
    <name evidence="2" type="ORF">Aglo03_22000</name>
</gene>
<keyword evidence="1" id="KW-0732">Signal</keyword>